<dbReference type="SUPFAM" id="SSF52833">
    <property type="entry name" value="Thioredoxin-like"/>
    <property type="match status" value="1"/>
</dbReference>
<protein>
    <recommendedName>
        <fullName evidence="4">Thioredoxin domain-containing protein</fullName>
    </recommendedName>
</protein>
<dbReference type="Proteomes" id="UP000178495">
    <property type="component" value="Unassembled WGS sequence"/>
</dbReference>
<name>A0A1G2CHE1_9BACT</name>
<keyword evidence="1" id="KW-1133">Transmembrane helix</keyword>
<keyword evidence="1" id="KW-0472">Membrane</keyword>
<dbReference type="PANTHER" id="PTHR34573">
    <property type="entry name" value="VKC DOMAIN-CONTAINING PROTEIN"/>
    <property type="match status" value="1"/>
</dbReference>
<evidence type="ECO:0000313" key="3">
    <source>
        <dbReference type="Proteomes" id="UP000178495"/>
    </source>
</evidence>
<dbReference type="STRING" id="1798652.A3A43_02370"/>
<proteinExistence type="predicted"/>
<gene>
    <name evidence="2" type="ORF">A3A43_02370</name>
</gene>
<evidence type="ECO:0000256" key="1">
    <source>
        <dbReference type="SAM" id="Phobius"/>
    </source>
</evidence>
<keyword evidence="1" id="KW-0812">Transmembrane</keyword>
<reference evidence="2 3" key="1">
    <citation type="journal article" date="2016" name="Nat. Commun.">
        <title>Thousands of microbial genomes shed light on interconnected biogeochemical processes in an aquifer system.</title>
        <authorList>
            <person name="Anantharaman K."/>
            <person name="Brown C.T."/>
            <person name="Hug L.A."/>
            <person name="Sharon I."/>
            <person name="Castelle C.J."/>
            <person name="Probst A.J."/>
            <person name="Thomas B.C."/>
            <person name="Singh A."/>
            <person name="Wilkins M.J."/>
            <person name="Karaoz U."/>
            <person name="Brodie E.L."/>
            <person name="Williams K.H."/>
            <person name="Hubbard S.S."/>
            <person name="Banfield J.F."/>
        </authorList>
    </citation>
    <scope>NUCLEOTIDE SEQUENCE [LARGE SCALE GENOMIC DNA]</scope>
</reference>
<sequence length="129" mass="13816">MKNKHTATFSIVLVLVLVGLGLLIYPNFQSGPTNLGPFAACLKDKGALFYGTFWCLYCQAQKKLFGSAAGELPYIECSTPDGQGQLPVCAQNGIKGYPTWVFADGSRLSGEVPLRTLADKSGCVLPEPQ</sequence>
<dbReference type="PANTHER" id="PTHR34573:SF1">
    <property type="entry name" value="VITAMIN K EPOXIDE REDUCTASE DOMAIN-CONTAINING PROTEIN"/>
    <property type="match status" value="1"/>
</dbReference>
<comment type="caution">
    <text evidence="2">The sequence shown here is derived from an EMBL/GenBank/DDBJ whole genome shotgun (WGS) entry which is preliminary data.</text>
</comment>
<dbReference type="Gene3D" id="3.40.30.10">
    <property type="entry name" value="Glutaredoxin"/>
    <property type="match status" value="1"/>
</dbReference>
<evidence type="ECO:0008006" key="4">
    <source>
        <dbReference type="Google" id="ProtNLM"/>
    </source>
</evidence>
<organism evidence="2 3">
    <name type="scientific">Candidatus Liptonbacteria bacterium RIFCSPLOWO2_01_FULL_56_20</name>
    <dbReference type="NCBI Taxonomy" id="1798652"/>
    <lineage>
        <taxon>Bacteria</taxon>
        <taxon>Candidatus Liptoniibacteriota</taxon>
    </lineage>
</organism>
<accession>A0A1G2CHE1</accession>
<dbReference type="AlphaFoldDB" id="A0A1G2CHE1"/>
<dbReference type="InterPro" id="IPR036249">
    <property type="entry name" value="Thioredoxin-like_sf"/>
</dbReference>
<evidence type="ECO:0000313" key="2">
    <source>
        <dbReference type="EMBL" id="OGZ00819.1"/>
    </source>
</evidence>
<feature type="transmembrane region" description="Helical" evidence="1">
    <location>
        <begin position="7"/>
        <end position="25"/>
    </location>
</feature>
<dbReference type="EMBL" id="MHLC01000026">
    <property type="protein sequence ID" value="OGZ00819.1"/>
    <property type="molecule type" value="Genomic_DNA"/>
</dbReference>